<feature type="region of interest" description="Disordered" evidence="15">
    <location>
        <begin position="252"/>
        <end position="299"/>
    </location>
</feature>
<dbReference type="FunFam" id="3.30.160.60:FF:000037">
    <property type="entry name" value="B-cell lymphoma/leukemia 11A isoform X1"/>
    <property type="match status" value="1"/>
</dbReference>
<dbReference type="GO" id="GO:2000171">
    <property type="term" value="P:negative regulation of dendrite development"/>
    <property type="evidence" value="ECO:0007669"/>
    <property type="project" value="TreeGrafter"/>
</dbReference>
<dbReference type="GO" id="GO:0008270">
    <property type="term" value="F:zinc ion binding"/>
    <property type="evidence" value="ECO:0007669"/>
    <property type="project" value="UniProtKB-KW"/>
</dbReference>
<evidence type="ECO:0000256" key="3">
    <source>
        <dbReference type="ARBA" id="ARBA00022491"/>
    </source>
</evidence>
<dbReference type="Gene3D" id="3.30.160.60">
    <property type="entry name" value="Classic Zinc Finger"/>
    <property type="match status" value="5"/>
</dbReference>
<evidence type="ECO:0000256" key="8">
    <source>
        <dbReference type="ARBA" id="ARBA00022771"/>
    </source>
</evidence>
<keyword evidence="4" id="KW-1017">Isopeptide bond</keyword>
<evidence type="ECO:0000256" key="1">
    <source>
        <dbReference type="ARBA" id="ARBA00004123"/>
    </source>
</evidence>
<dbReference type="SMART" id="SM00355">
    <property type="entry name" value="ZnF_C2H2"/>
    <property type="match status" value="7"/>
</dbReference>
<accession>A0A1A8UL37</accession>
<dbReference type="GO" id="GO:0000978">
    <property type="term" value="F:RNA polymerase II cis-regulatory region sequence-specific DNA binding"/>
    <property type="evidence" value="ECO:0007669"/>
    <property type="project" value="TreeGrafter"/>
</dbReference>
<feature type="region of interest" description="Disordered" evidence="15">
    <location>
        <begin position="759"/>
        <end position="817"/>
    </location>
</feature>
<feature type="domain" description="C2H2-type" evidence="16">
    <location>
        <begin position="877"/>
        <end position="905"/>
    </location>
</feature>
<keyword evidence="9" id="KW-0862">Zinc</keyword>
<dbReference type="InterPro" id="IPR013087">
    <property type="entry name" value="Znf_C2H2_type"/>
</dbReference>
<feature type="region of interest" description="Disordered" evidence="15">
    <location>
        <begin position="1"/>
        <end position="57"/>
    </location>
</feature>
<feature type="compositionally biased region" description="Gly residues" evidence="15">
    <location>
        <begin position="371"/>
        <end position="381"/>
    </location>
</feature>
<feature type="domain" description="C2H2-type" evidence="16">
    <location>
        <begin position="455"/>
        <end position="484"/>
    </location>
</feature>
<evidence type="ECO:0000256" key="4">
    <source>
        <dbReference type="ARBA" id="ARBA00022499"/>
    </source>
</evidence>
<keyword evidence="2" id="KW-0488">Methylation</keyword>
<dbReference type="PANTHER" id="PTHR45993:SF5">
    <property type="entry name" value="B-CELL LYMPHOMA_LEUKEMIA 11A"/>
    <property type="match status" value="1"/>
</dbReference>
<dbReference type="SUPFAM" id="SSF57667">
    <property type="entry name" value="beta-beta-alpha zinc fingers"/>
    <property type="match status" value="3"/>
</dbReference>
<dbReference type="Pfam" id="PF23611">
    <property type="entry name" value="zf-C2H2_16"/>
    <property type="match status" value="1"/>
</dbReference>
<evidence type="ECO:0000259" key="16">
    <source>
        <dbReference type="PROSITE" id="PS50157"/>
    </source>
</evidence>
<feature type="domain" description="C2H2-type" evidence="16">
    <location>
        <begin position="819"/>
        <end position="846"/>
    </location>
</feature>
<keyword evidence="6" id="KW-0479">Metal-binding</keyword>
<feature type="domain" description="C2H2-type" evidence="16">
    <location>
        <begin position="427"/>
        <end position="454"/>
    </location>
</feature>
<keyword evidence="3" id="KW-0678">Repressor</keyword>
<dbReference type="GO" id="GO:0003700">
    <property type="term" value="F:DNA-binding transcription factor activity"/>
    <property type="evidence" value="ECO:0007669"/>
    <property type="project" value="TreeGrafter"/>
</dbReference>
<name>A0A1A8UL37_NOTFU</name>
<dbReference type="Pfam" id="PF25491">
    <property type="entry name" value="CCHC_BCL-11A"/>
    <property type="match status" value="1"/>
</dbReference>
<feature type="region of interest" description="Disordered" evidence="15">
    <location>
        <begin position="670"/>
        <end position="691"/>
    </location>
</feature>
<feature type="compositionally biased region" description="Basic residues" evidence="15">
    <location>
        <begin position="471"/>
        <end position="480"/>
    </location>
</feature>
<feature type="compositionally biased region" description="Polar residues" evidence="15">
    <location>
        <begin position="481"/>
        <end position="501"/>
    </location>
</feature>
<keyword evidence="11" id="KW-0805">Transcription regulation</keyword>
<keyword evidence="12" id="KW-0804">Transcription</keyword>
<evidence type="ECO:0000256" key="13">
    <source>
        <dbReference type="ARBA" id="ARBA00023242"/>
    </source>
</evidence>
<protein>
    <submittedName>
        <fullName evidence="17">B-cell CLL/lymphoma 11A (Zinc finger protein)</fullName>
    </submittedName>
</protein>
<dbReference type="PANTHER" id="PTHR45993">
    <property type="entry name" value="B-CELL LYMPHOMA/LEUKEMIA 11"/>
    <property type="match status" value="1"/>
</dbReference>
<sequence>MSRRKQGKPQHLSKRDFSPEPLSAAVVSSEELSERCSEHSEGSSSLNGHRPGPAVGRLARLGHDAHHPLEQDLLTCGQCQATFPLADILLFIEHKRKRCHGPPCLAVGRGLDKPPSPSPGLALTPSPALGVLRGRRPVEVGVQATLADEDEDRFSSPRGICPKQEPLPGKEEPTTYTCTTCKQSYGSAWFLLQHAQNTHGFRIYLESEHGSPLTPRMGGPPSLGGGADCPTQPPLHGLHLPPDASPFNLLRIPGSGSGGRDSIGAGGGLGSGVGGHPQRFPPTPPLFSPPPRNHLDPHHLSPEELALAAHHPSAFDRVLRLNPPLPLDPPPTMDFSRRLRELAGNTSGSSPPLSPSRPSPMQRLLQPFQTGGNGSTGGVGGSKPPYLATPPPLPGSMQSPVGSQTNPPTPLPSAGATPSSNTQLKSKCCEFCGKAFKFQSNLIVHRRSHTGEKPYKCHLCDHACTQASKLKRHMKTHMHKSSSPNTGKSEDGLSTASSPEPGTSEHIGSASNALKSVVAKLKSENNRILRENGEEEEEEEDDEEEVETEPNMDEEEDEEEEVAGALGFPHSPSTSSDSCNSSGSSGMGQSRSDPCSSAVDVRMIDFAHTTRSLPEVMQGMGLAASMHHFSEALNAHKRNALAQDNHLHHHLSRDHHHNRELCDGESVLETDRGEEGPLSAVNGRGASPSESASVGLSKKLLLGSPSPLSPFSKRIKLEKEFDLPTPTIPNTENVYSQWLAGYAASRQLKDPFLNFGDSRQSPFASSSEHSSENGSLRFSTPPGELDGGMSGRSGTGSGGSTPHLGGPGRPSSKDGRRSDTCEFCGKVFKNCSNLTVHRRSHTGERPYKCELCNYACAQSSKLTRHMKTHGQVGKDVYKCDICQMPFSVYSTLEKHMKKWHSDRPLSTEIKSE</sequence>
<dbReference type="PROSITE" id="PS50157">
    <property type="entry name" value="ZINC_FINGER_C2H2_2"/>
    <property type="match status" value="5"/>
</dbReference>
<evidence type="ECO:0000256" key="12">
    <source>
        <dbReference type="ARBA" id="ARBA00023163"/>
    </source>
</evidence>
<gene>
    <name evidence="17" type="primary">BCL11A</name>
</gene>
<feature type="compositionally biased region" description="Basic residues" evidence="15">
    <location>
        <begin position="1"/>
        <end position="12"/>
    </location>
</feature>
<comment type="subcellular location">
    <subcellularLocation>
        <location evidence="1">Nucleus</location>
    </subcellularLocation>
</comment>
<organism evidence="17">
    <name type="scientific">Nothobranchius furzeri</name>
    <name type="common">Turquoise killifish</name>
    <dbReference type="NCBI Taxonomy" id="105023"/>
    <lineage>
        <taxon>Eukaryota</taxon>
        <taxon>Metazoa</taxon>
        <taxon>Chordata</taxon>
        <taxon>Craniata</taxon>
        <taxon>Vertebrata</taxon>
        <taxon>Euteleostomi</taxon>
        <taxon>Actinopterygii</taxon>
        <taxon>Neopterygii</taxon>
        <taxon>Teleostei</taxon>
        <taxon>Neoteleostei</taxon>
        <taxon>Acanthomorphata</taxon>
        <taxon>Ovalentaria</taxon>
        <taxon>Atherinomorphae</taxon>
        <taxon>Cyprinodontiformes</taxon>
        <taxon>Nothobranchiidae</taxon>
        <taxon>Nothobranchius</taxon>
    </lineage>
</organism>
<evidence type="ECO:0000256" key="14">
    <source>
        <dbReference type="PROSITE-ProRule" id="PRU00042"/>
    </source>
</evidence>
<feature type="region of interest" description="Disordered" evidence="15">
    <location>
        <begin position="471"/>
        <end position="509"/>
    </location>
</feature>
<feature type="compositionally biased region" description="Low complexity" evidence="15">
    <location>
        <begin position="571"/>
        <end position="592"/>
    </location>
</feature>
<dbReference type="InterPro" id="IPR038286">
    <property type="entry name" value="IPK_sf"/>
</dbReference>
<feature type="region of interest" description="Disordered" evidence="15">
    <location>
        <begin position="151"/>
        <end position="175"/>
    </location>
</feature>
<feature type="compositionally biased region" description="Low complexity" evidence="15">
    <location>
        <begin position="761"/>
        <end position="775"/>
    </location>
</feature>
<evidence type="ECO:0000313" key="17">
    <source>
        <dbReference type="EMBL" id="SBS47833.1"/>
    </source>
</evidence>
<dbReference type="InterPro" id="IPR036236">
    <property type="entry name" value="Znf_C2H2_sf"/>
</dbReference>
<dbReference type="EMBL" id="HAEJ01007376">
    <property type="protein sequence ID" value="SBS47833.1"/>
    <property type="molecule type" value="Transcribed_RNA"/>
</dbReference>
<keyword evidence="5" id="KW-0597">Phosphoprotein</keyword>
<evidence type="ECO:0000256" key="11">
    <source>
        <dbReference type="ARBA" id="ARBA00023015"/>
    </source>
</evidence>
<dbReference type="PROSITE" id="PS00028">
    <property type="entry name" value="ZINC_FINGER_C2H2_1"/>
    <property type="match status" value="6"/>
</dbReference>
<keyword evidence="13" id="KW-0539">Nucleus</keyword>
<evidence type="ECO:0000256" key="2">
    <source>
        <dbReference type="ARBA" id="ARBA00022481"/>
    </source>
</evidence>
<feature type="compositionally biased region" description="Pro residues" evidence="15">
    <location>
        <begin position="279"/>
        <end position="292"/>
    </location>
</feature>
<dbReference type="FunFam" id="3.30.160.60:FF:001175">
    <property type="entry name" value="Zinc finger, C2H2 type"/>
    <property type="match status" value="1"/>
</dbReference>
<dbReference type="GO" id="GO:0006357">
    <property type="term" value="P:regulation of transcription by RNA polymerase II"/>
    <property type="evidence" value="ECO:0007669"/>
    <property type="project" value="TreeGrafter"/>
</dbReference>
<feature type="compositionally biased region" description="Gly residues" evidence="15">
    <location>
        <begin position="255"/>
        <end position="275"/>
    </location>
</feature>
<evidence type="ECO:0000256" key="15">
    <source>
        <dbReference type="SAM" id="MobiDB-lite"/>
    </source>
</evidence>
<keyword evidence="7" id="KW-0677">Repeat</keyword>
<reference evidence="17" key="1">
    <citation type="submission" date="2016-05" db="EMBL/GenBank/DDBJ databases">
        <authorList>
            <person name="Lavstsen T."/>
            <person name="Jespersen J.S."/>
        </authorList>
    </citation>
    <scope>NUCLEOTIDE SEQUENCE</scope>
    <source>
        <tissue evidence="17">Brain</tissue>
    </source>
</reference>
<dbReference type="GO" id="GO:0016514">
    <property type="term" value="C:SWI/SNF complex"/>
    <property type="evidence" value="ECO:0007669"/>
    <property type="project" value="UniProtKB-ARBA"/>
</dbReference>
<dbReference type="Gene3D" id="3.30.470.160">
    <property type="entry name" value="Inositol polyphosphate kinase"/>
    <property type="match status" value="1"/>
</dbReference>
<keyword evidence="10" id="KW-0832">Ubl conjugation</keyword>
<dbReference type="FunFam" id="3.30.160.60:FF:000046">
    <property type="entry name" value="Putative B-cell lymphoma/leukemia 11A"/>
    <property type="match status" value="1"/>
</dbReference>
<feature type="region of interest" description="Disordered" evidence="15">
    <location>
        <begin position="342"/>
        <end position="420"/>
    </location>
</feature>
<evidence type="ECO:0000256" key="10">
    <source>
        <dbReference type="ARBA" id="ARBA00022843"/>
    </source>
</evidence>
<dbReference type="FunFam" id="3.30.160.60:FF:000106">
    <property type="entry name" value="B-cell lymphoma/leukemia 11A isoform X2"/>
    <property type="match status" value="1"/>
</dbReference>
<evidence type="ECO:0000256" key="7">
    <source>
        <dbReference type="ARBA" id="ARBA00022737"/>
    </source>
</evidence>
<reference evidence="17" key="2">
    <citation type="submission" date="2016-06" db="EMBL/GenBank/DDBJ databases">
        <title>The genome of a short-lived fish provides insights into sex chromosome evolution and the genetic control of aging.</title>
        <authorList>
            <person name="Reichwald K."/>
            <person name="Felder M."/>
            <person name="Petzold A."/>
            <person name="Koch P."/>
            <person name="Groth M."/>
            <person name="Platzer M."/>
        </authorList>
    </citation>
    <scope>NUCLEOTIDE SEQUENCE</scope>
    <source>
        <tissue evidence="17">Brain</tissue>
    </source>
</reference>
<feature type="compositionally biased region" description="Acidic residues" evidence="15">
    <location>
        <begin position="533"/>
        <end position="562"/>
    </location>
</feature>
<dbReference type="InterPro" id="IPR057448">
    <property type="entry name" value="BCL-11A_Znf_CCHC"/>
</dbReference>
<feature type="compositionally biased region" description="Polar residues" evidence="15">
    <location>
        <begin position="396"/>
        <end position="406"/>
    </location>
</feature>
<feature type="compositionally biased region" description="Gly residues" evidence="15">
    <location>
        <begin position="785"/>
        <end position="799"/>
    </location>
</feature>
<keyword evidence="8 14" id="KW-0863">Zinc-finger</keyword>
<proteinExistence type="predicted"/>
<evidence type="ECO:0000256" key="6">
    <source>
        <dbReference type="ARBA" id="ARBA00022723"/>
    </source>
</evidence>
<feature type="region of interest" description="Disordered" evidence="15">
    <location>
        <begin position="525"/>
        <end position="596"/>
    </location>
</feature>
<dbReference type="AlphaFoldDB" id="A0A1A8UL37"/>
<evidence type="ECO:0000256" key="9">
    <source>
        <dbReference type="ARBA" id="ARBA00022833"/>
    </source>
</evidence>
<feature type="domain" description="C2H2-type" evidence="16">
    <location>
        <begin position="847"/>
        <end position="869"/>
    </location>
</feature>
<dbReference type="Pfam" id="PF00096">
    <property type="entry name" value="zf-C2H2"/>
    <property type="match status" value="4"/>
</dbReference>
<evidence type="ECO:0000256" key="5">
    <source>
        <dbReference type="ARBA" id="ARBA00022553"/>
    </source>
</evidence>
<dbReference type="InterPro" id="IPR051497">
    <property type="entry name" value="Dev/Hematopoietic_TF"/>
</dbReference>
<dbReference type="InterPro" id="IPR056438">
    <property type="entry name" value="Znf-C2H2_CTCF"/>
</dbReference>
<feature type="compositionally biased region" description="Basic and acidic residues" evidence="15">
    <location>
        <begin position="32"/>
        <end position="41"/>
    </location>
</feature>